<keyword evidence="4" id="KW-0067">ATP-binding</keyword>
<evidence type="ECO:0000313" key="8">
    <source>
        <dbReference type="Proteomes" id="UP000433737"/>
    </source>
</evidence>
<dbReference type="GO" id="GO:0016887">
    <property type="term" value="F:ATP hydrolysis activity"/>
    <property type="evidence" value="ECO:0007669"/>
    <property type="project" value="InterPro"/>
</dbReference>
<keyword evidence="2" id="KW-0813">Transport</keyword>
<keyword evidence="3" id="KW-0547">Nucleotide-binding</keyword>
<dbReference type="PANTHER" id="PTHR43820:SF5">
    <property type="entry name" value="HIGH-AFFINITY BRANCHED-CHAIN AMINO ACID TRANSPORT ATP-BINDING PROTEIN"/>
    <property type="match status" value="1"/>
</dbReference>
<evidence type="ECO:0000256" key="1">
    <source>
        <dbReference type="ARBA" id="ARBA00006526"/>
    </source>
</evidence>
<dbReference type="CDD" id="cd03224">
    <property type="entry name" value="ABC_TM1139_LivF_branched"/>
    <property type="match status" value="1"/>
</dbReference>
<dbReference type="InterPro" id="IPR052156">
    <property type="entry name" value="BCAA_Transport_ATP-bd_LivF"/>
</dbReference>
<dbReference type="GO" id="GO:0015658">
    <property type="term" value="F:branched-chain amino acid transmembrane transporter activity"/>
    <property type="evidence" value="ECO:0007669"/>
    <property type="project" value="TreeGrafter"/>
</dbReference>
<dbReference type="EMBL" id="CABWMH010000001">
    <property type="protein sequence ID" value="VXA97734.1"/>
    <property type="molecule type" value="Genomic_DNA"/>
</dbReference>
<dbReference type="SUPFAM" id="SSF52540">
    <property type="entry name" value="P-loop containing nucleoside triphosphate hydrolases"/>
    <property type="match status" value="1"/>
</dbReference>
<dbReference type="Gene3D" id="3.40.50.300">
    <property type="entry name" value="P-loop containing nucleotide triphosphate hydrolases"/>
    <property type="match status" value="1"/>
</dbReference>
<accession>A0AAX3IZU7</accession>
<dbReference type="Proteomes" id="UP000433737">
    <property type="component" value="Unassembled WGS sequence"/>
</dbReference>
<name>A0AAX3IZU7_9GAMM</name>
<evidence type="ECO:0000313" key="7">
    <source>
        <dbReference type="EMBL" id="VXA97734.1"/>
    </source>
</evidence>
<evidence type="ECO:0000256" key="2">
    <source>
        <dbReference type="ARBA" id="ARBA00022448"/>
    </source>
</evidence>
<evidence type="ECO:0000256" key="3">
    <source>
        <dbReference type="ARBA" id="ARBA00022741"/>
    </source>
</evidence>
<dbReference type="PANTHER" id="PTHR43820">
    <property type="entry name" value="HIGH-AFFINITY BRANCHED-CHAIN AMINO ACID TRANSPORT ATP-BINDING PROTEIN LIVF"/>
    <property type="match status" value="1"/>
</dbReference>
<keyword evidence="5" id="KW-0029">Amino-acid transport</keyword>
<dbReference type="InterPro" id="IPR003439">
    <property type="entry name" value="ABC_transporter-like_ATP-bd"/>
</dbReference>
<sequence length="248" mass="27527">MCRPMSRLSTFIWGDKMLQVTELNQYYGGSHILRGLSFEVKVGEITCLLGRNGVGKTTLLKCLMGLIPAKSGEIRWQQQKLNGRKPHQRVQSGIAYVPQGREIFPRLTVEENLLLGLSRFPASQARQVPDEIYQLFPVLFAMKSRRGGDLSGGQQQQLAIGRALACRPQLLILDEPTEGIQPSVIKEIGAVIRQLAQRGDMAILLVEQFYDFAAELADSYLVMSRGEIVQRGRGDSMEADGVRGLVAI</sequence>
<gene>
    <name evidence="7" type="ORF">PANT111_10190</name>
</gene>
<organism evidence="7 8">
    <name type="scientific">Pantoea brenneri</name>
    <dbReference type="NCBI Taxonomy" id="472694"/>
    <lineage>
        <taxon>Bacteria</taxon>
        <taxon>Pseudomonadati</taxon>
        <taxon>Pseudomonadota</taxon>
        <taxon>Gammaproteobacteria</taxon>
        <taxon>Enterobacterales</taxon>
        <taxon>Erwiniaceae</taxon>
        <taxon>Pantoea</taxon>
    </lineage>
</organism>
<dbReference type="SMART" id="SM00382">
    <property type="entry name" value="AAA"/>
    <property type="match status" value="1"/>
</dbReference>
<dbReference type="InterPro" id="IPR027417">
    <property type="entry name" value="P-loop_NTPase"/>
</dbReference>
<dbReference type="GO" id="GO:0015807">
    <property type="term" value="P:L-amino acid transport"/>
    <property type="evidence" value="ECO:0007669"/>
    <property type="project" value="TreeGrafter"/>
</dbReference>
<dbReference type="InterPro" id="IPR017780">
    <property type="entry name" value="ABC_transptr_urea_ATP-bd_UrtE"/>
</dbReference>
<evidence type="ECO:0000256" key="5">
    <source>
        <dbReference type="ARBA" id="ARBA00022970"/>
    </source>
</evidence>
<comment type="similarity">
    <text evidence="1">Belongs to the ABC transporter superfamily. Drug exporter-2 (TC 3.A.1.117) family.</text>
</comment>
<dbReference type="NCBIfam" id="TIGR03410">
    <property type="entry name" value="urea_trans_UrtE"/>
    <property type="match status" value="1"/>
</dbReference>
<dbReference type="AlphaFoldDB" id="A0AAX3IZU7"/>
<reference evidence="7 8" key="1">
    <citation type="submission" date="2019-10" db="EMBL/GenBank/DDBJ databases">
        <authorList>
            <person name="Karimi E."/>
        </authorList>
    </citation>
    <scope>NUCLEOTIDE SEQUENCE [LARGE SCALE GENOMIC DNA]</scope>
    <source>
        <strain evidence="7">Pantoea sp. 111</strain>
    </source>
</reference>
<dbReference type="PROSITE" id="PS50893">
    <property type="entry name" value="ABC_TRANSPORTER_2"/>
    <property type="match status" value="1"/>
</dbReference>
<proteinExistence type="inferred from homology"/>
<dbReference type="GO" id="GO:0005524">
    <property type="term" value="F:ATP binding"/>
    <property type="evidence" value="ECO:0007669"/>
    <property type="project" value="UniProtKB-KW"/>
</dbReference>
<protein>
    <submittedName>
        <fullName evidence="7">Branched-chain amino acid transport protein (ABC superfamily, ATP_bind)</fullName>
    </submittedName>
</protein>
<feature type="domain" description="ABC transporter" evidence="6">
    <location>
        <begin position="18"/>
        <end position="248"/>
    </location>
</feature>
<evidence type="ECO:0000259" key="6">
    <source>
        <dbReference type="PROSITE" id="PS50893"/>
    </source>
</evidence>
<dbReference type="InterPro" id="IPR003593">
    <property type="entry name" value="AAA+_ATPase"/>
</dbReference>
<evidence type="ECO:0000256" key="4">
    <source>
        <dbReference type="ARBA" id="ARBA00022840"/>
    </source>
</evidence>
<dbReference type="Pfam" id="PF00005">
    <property type="entry name" value="ABC_tran"/>
    <property type="match status" value="1"/>
</dbReference>
<comment type="caution">
    <text evidence="7">The sequence shown here is derived from an EMBL/GenBank/DDBJ whole genome shotgun (WGS) entry which is preliminary data.</text>
</comment>